<dbReference type="EMBL" id="JBJKFK010000687">
    <property type="protein sequence ID" value="KAL3315689.1"/>
    <property type="molecule type" value="Genomic_DNA"/>
</dbReference>
<dbReference type="AlphaFoldDB" id="A0ABD2Q7Z2"/>
<evidence type="ECO:0000313" key="2">
    <source>
        <dbReference type="Proteomes" id="UP001626550"/>
    </source>
</evidence>
<accession>A0ABD2Q7Z2</accession>
<dbReference type="InterPro" id="IPR051073">
    <property type="entry name" value="ZNRF3_Arkadia_E3_ligases"/>
</dbReference>
<dbReference type="SUPFAM" id="SSF57850">
    <property type="entry name" value="RING/U-box"/>
    <property type="match status" value="1"/>
</dbReference>
<dbReference type="Gene3D" id="3.30.40.10">
    <property type="entry name" value="Zinc/RING finger domain, C3HC4 (zinc finger)"/>
    <property type="match status" value="1"/>
</dbReference>
<comment type="caution">
    <text evidence="1">The sequence shown here is derived from an EMBL/GenBank/DDBJ whole genome shotgun (WGS) entry which is preliminary data.</text>
</comment>
<sequence length="136" mass="14680">MIWHRHYFHKNCIDPWLLEQRSCPMCKLDILHAYGLRPDFNCGPNSGPMLSSVGGVVAGAHSGNSMVALSQQVSPTSSQPSLNTLVIGTEHSHHLHHHHLYQPQASPQTAPLSSPFSVLVAAGNILPNSATTTLST</sequence>
<dbReference type="InterPro" id="IPR013083">
    <property type="entry name" value="Znf_RING/FYVE/PHD"/>
</dbReference>
<dbReference type="Proteomes" id="UP001626550">
    <property type="component" value="Unassembled WGS sequence"/>
</dbReference>
<reference evidence="1 2" key="1">
    <citation type="submission" date="2024-11" db="EMBL/GenBank/DDBJ databases">
        <title>Adaptive evolution of stress response genes in parasites aligns with host niche diversity.</title>
        <authorList>
            <person name="Hahn C."/>
            <person name="Resl P."/>
        </authorList>
    </citation>
    <scope>NUCLEOTIDE SEQUENCE [LARGE SCALE GENOMIC DNA]</scope>
    <source>
        <strain evidence="1">EGGRZ-B1_66</strain>
        <tissue evidence="1">Body</tissue>
    </source>
</reference>
<organism evidence="1 2">
    <name type="scientific">Cichlidogyrus casuarinus</name>
    <dbReference type="NCBI Taxonomy" id="1844966"/>
    <lineage>
        <taxon>Eukaryota</taxon>
        <taxon>Metazoa</taxon>
        <taxon>Spiralia</taxon>
        <taxon>Lophotrochozoa</taxon>
        <taxon>Platyhelminthes</taxon>
        <taxon>Monogenea</taxon>
        <taxon>Monopisthocotylea</taxon>
        <taxon>Dactylogyridea</taxon>
        <taxon>Ancyrocephalidae</taxon>
        <taxon>Cichlidogyrus</taxon>
    </lineage>
</organism>
<protein>
    <recommendedName>
        <fullName evidence="3">RING-type domain-containing protein</fullName>
    </recommendedName>
</protein>
<name>A0ABD2Q7Z2_9PLAT</name>
<evidence type="ECO:0008006" key="3">
    <source>
        <dbReference type="Google" id="ProtNLM"/>
    </source>
</evidence>
<dbReference type="PANTHER" id="PTHR16200">
    <property type="entry name" value="RING ZINC FINGER"/>
    <property type="match status" value="1"/>
</dbReference>
<keyword evidence="2" id="KW-1185">Reference proteome</keyword>
<evidence type="ECO:0000313" key="1">
    <source>
        <dbReference type="EMBL" id="KAL3315689.1"/>
    </source>
</evidence>
<proteinExistence type="predicted"/>
<gene>
    <name evidence="1" type="ORF">Ciccas_005677</name>
</gene>